<proteinExistence type="predicted"/>
<feature type="transmembrane region" description="Helical" evidence="1">
    <location>
        <begin position="305"/>
        <end position="328"/>
    </location>
</feature>
<evidence type="ECO:0000313" key="4">
    <source>
        <dbReference type="Proteomes" id="UP001487740"/>
    </source>
</evidence>
<dbReference type="Proteomes" id="UP001487740">
    <property type="component" value="Unassembled WGS sequence"/>
</dbReference>
<dbReference type="PANTHER" id="PTHR21377:SF0">
    <property type="entry name" value="PROTEIN FAM210B, MITOCHONDRIAL"/>
    <property type="match status" value="1"/>
</dbReference>
<dbReference type="GO" id="GO:0005739">
    <property type="term" value="C:mitochondrion"/>
    <property type="evidence" value="ECO:0007669"/>
    <property type="project" value="TreeGrafter"/>
</dbReference>
<gene>
    <name evidence="3" type="ORF">O3P69_010534</name>
</gene>
<evidence type="ECO:0000313" key="3">
    <source>
        <dbReference type="EMBL" id="KAK8374693.1"/>
    </source>
</evidence>
<sequence>MAMAALKGLQGGRVLAGTSTPTRHMHTLTTVFITETPQLKQQTQQRKKMHQILSSAHIPGTAHISMPPNVEELQASEKARFSPRRNRDVSSKLNQVGGVFGAKFMSTQGTHEAAFNNSSHPIDSHSDIYDSRITVSLSSVMQTNVPKPYGITGKAPVHLNMPGGQWAQDEKYISGDLHTFHHSNISSKKNPGTTYHILSCLRHCMPVKHANVPRLSGSNTLYGDGAGSVDYVNCVRLSVSPSKVCLLSNKAIGEHLIKRSFGCKFFHKSAVSNIQQSHTCDSKTIDTPELQLTPRQKLQRAVKEYGATVIVFHVMISLASLGICYLLVSSGVDMSGVIQSLGISLGHVGEGAADMPAPSKSPAVEILEQDSSSTTAPKQTTVEEFDRIDVNTKRAAGAATFVVAYAVHKVFAPARIAVTLTATPFIVRYLRKIGFLKPPKTKVK</sequence>
<accession>A0AAW0SHW3</accession>
<evidence type="ECO:0000259" key="2">
    <source>
        <dbReference type="Pfam" id="PF06916"/>
    </source>
</evidence>
<protein>
    <recommendedName>
        <fullName evidence="2">DUF1279 domain-containing protein</fullName>
    </recommendedName>
</protein>
<keyword evidence="1" id="KW-1133">Transmembrane helix</keyword>
<evidence type="ECO:0000256" key="1">
    <source>
        <dbReference type="SAM" id="Phobius"/>
    </source>
</evidence>
<comment type="caution">
    <text evidence="3">The sequence shown here is derived from an EMBL/GenBank/DDBJ whole genome shotgun (WGS) entry which is preliminary data.</text>
</comment>
<organism evidence="3 4">
    <name type="scientific">Scylla paramamosain</name>
    <name type="common">Mud crab</name>
    <dbReference type="NCBI Taxonomy" id="85552"/>
    <lineage>
        <taxon>Eukaryota</taxon>
        <taxon>Metazoa</taxon>
        <taxon>Ecdysozoa</taxon>
        <taxon>Arthropoda</taxon>
        <taxon>Crustacea</taxon>
        <taxon>Multicrustacea</taxon>
        <taxon>Malacostraca</taxon>
        <taxon>Eumalacostraca</taxon>
        <taxon>Eucarida</taxon>
        <taxon>Decapoda</taxon>
        <taxon>Pleocyemata</taxon>
        <taxon>Brachyura</taxon>
        <taxon>Eubrachyura</taxon>
        <taxon>Portunoidea</taxon>
        <taxon>Portunidae</taxon>
        <taxon>Portuninae</taxon>
        <taxon>Scylla</taxon>
    </lineage>
</organism>
<keyword evidence="1" id="KW-0472">Membrane</keyword>
<dbReference type="InterPro" id="IPR009688">
    <property type="entry name" value="FAM210A/B-like_dom"/>
</dbReference>
<feature type="domain" description="DUF1279" evidence="2">
    <location>
        <begin position="296"/>
        <end position="425"/>
    </location>
</feature>
<reference evidence="3 4" key="1">
    <citation type="submission" date="2023-03" db="EMBL/GenBank/DDBJ databases">
        <title>High-quality genome of Scylla paramamosain provides insights in environmental adaptation.</title>
        <authorList>
            <person name="Zhang L."/>
        </authorList>
    </citation>
    <scope>NUCLEOTIDE SEQUENCE [LARGE SCALE GENOMIC DNA]</scope>
    <source>
        <strain evidence="3">LZ_2023a</strain>
        <tissue evidence="3">Muscle</tissue>
    </source>
</reference>
<dbReference type="AlphaFoldDB" id="A0AAW0SHW3"/>
<dbReference type="PANTHER" id="PTHR21377">
    <property type="entry name" value="PROTEIN FAM210B, MITOCHONDRIAL"/>
    <property type="match status" value="1"/>
</dbReference>
<keyword evidence="1" id="KW-0812">Transmembrane</keyword>
<dbReference type="Pfam" id="PF06916">
    <property type="entry name" value="FAM210A-B_dom"/>
    <property type="match status" value="1"/>
</dbReference>
<dbReference type="InterPro" id="IPR045866">
    <property type="entry name" value="FAM210A/B-like"/>
</dbReference>
<keyword evidence="4" id="KW-1185">Reference proteome</keyword>
<dbReference type="EMBL" id="JARAKH010000245">
    <property type="protein sequence ID" value="KAK8374693.1"/>
    <property type="molecule type" value="Genomic_DNA"/>
</dbReference>
<name>A0AAW0SHW3_SCYPA</name>